<keyword evidence="9" id="KW-0238">DNA-binding</keyword>
<proteinExistence type="inferred from homology"/>
<dbReference type="InterPro" id="IPR022634">
    <property type="entry name" value="DNA_polIII_beta_N"/>
</dbReference>
<dbReference type="SUPFAM" id="SSF55979">
    <property type="entry name" value="DNA clamp"/>
    <property type="match status" value="3"/>
</dbReference>
<name>A0AAU9D711_9LACO</name>
<dbReference type="Gene3D" id="3.10.150.10">
    <property type="entry name" value="DNA Polymerase III, subunit A, domain 2"/>
    <property type="match status" value="1"/>
</dbReference>
<feature type="domain" description="DNA polymerase III beta sliding clamp N-terminal" evidence="11">
    <location>
        <begin position="1"/>
        <end position="124"/>
    </location>
</feature>
<keyword evidence="15" id="KW-1185">Reference proteome</keyword>
<evidence type="ECO:0000256" key="9">
    <source>
        <dbReference type="ARBA" id="ARBA00023125"/>
    </source>
</evidence>
<dbReference type="Pfam" id="PF02767">
    <property type="entry name" value="DNA_pol3_beta_2"/>
    <property type="match status" value="1"/>
</dbReference>
<evidence type="ECO:0000259" key="12">
    <source>
        <dbReference type="Pfam" id="PF02767"/>
    </source>
</evidence>
<dbReference type="InterPro" id="IPR046938">
    <property type="entry name" value="DNA_clamp_sf"/>
</dbReference>
<dbReference type="GO" id="GO:0003677">
    <property type="term" value="F:DNA binding"/>
    <property type="evidence" value="ECO:0007669"/>
    <property type="project" value="UniProtKB-UniRule"/>
</dbReference>
<comment type="similarity">
    <text evidence="2 10">Belongs to the beta sliding clamp family.</text>
</comment>
<evidence type="ECO:0000256" key="2">
    <source>
        <dbReference type="ARBA" id="ARBA00010752"/>
    </source>
</evidence>
<keyword evidence="4 10" id="KW-0963">Cytoplasm</keyword>
<sequence>MKFKIKRNLLLKHINRANKGIASKSPQYILRGLYIEVLDDRIRLTGSNQSLRIETEILAENNDDLQIESVGTSVVDAKIVTDIIRRMSNENVTFELIDQKTVHIFDEDTEFKVQLSFENDYPIVQKGGFENDFSMSAEVFSDVLRDVLFAISKLEIQVVMTGVNLRFERGKIYFIATDSHRLSQRVIDAPEVNSSFSVIIPGSNLNVLLNLLEDETEVKMSVNDSLALFSFADYSFYSRLINEKYPDTDAVFPKEFNTVVKADTHEWFQAVERAAIISSGNSSNMITFSIDEDNKKIVLSGVSDKEDSYKEELPFSELTGDNLSVHFNANFMLDALRAYGEGETTFRFTTNRGALTLENENFEDSFMQLVTPIITYD</sequence>
<keyword evidence="5 10" id="KW-0808">Transferase</keyword>
<dbReference type="InterPro" id="IPR022635">
    <property type="entry name" value="DNA_polIII_beta_C"/>
</dbReference>
<dbReference type="Gene3D" id="3.70.10.10">
    <property type="match status" value="1"/>
</dbReference>
<evidence type="ECO:0000313" key="14">
    <source>
        <dbReference type="EMBL" id="BDR55440.1"/>
    </source>
</evidence>
<dbReference type="InterPro" id="IPR001001">
    <property type="entry name" value="DNA_polIII_beta"/>
</dbReference>
<dbReference type="GO" id="GO:0008408">
    <property type="term" value="F:3'-5' exonuclease activity"/>
    <property type="evidence" value="ECO:0007669"/>
    <property type="project" value="InterPro"/>
</dbReference>
<comment type="subunit">
    <text evidence="10">Forms a ring-shaped head-to-tail homodimer around DNA.</text>
</comment>
<comment type="function">
    <text evidence="10">Confers DNA tethering and processivity to DNA polymerases and other proteins. Acts as a clamp, forming a ring around DNA (a reaction catalyzed by the clamp-loading complex) which diffuses in an ATP-independent manner freely and bidirectionally along dsDNA. Initially characterized for its ability to contact the catalytic subunit of DNA polymerase III (Pol III), a complex, multichain enzyme responsible for most of the replicative synthesis in bacteria; Pol III exhibits 3'-5' exonuclease proofreading activity. The beta chain is required for initiation of replication as well as for processivity of DNA replication.</text>
</comment>
<evidence type="ECO:0000256" key="10">
    <source>
        <dbReference type="PIRNR" id="PIRNR000804"/>
    </source>
</evidence>
<dbReference type="CDD" id="cd00140">
    <property type="entry name" value="beta_clamp"/>
    <property type="match status" value="1"/>
</dbReference>
<evidence type="ECO:0000256" key="1">
    <source>
        <dbReference type="ARBA" id="ARBA00004496"/>
    </source>
</evidence>
<accession>A0AAU9D711</accession>
<dbReference type="PIRSF" id="PIRSF000804">
    <property type="entry name" value="DNA_pol_III_b"/>
    <property type="match status" value="1"/>
</dbReference>
<organism evidence="14 15">
    <name type="scientific">Xylocopilactobacillus apis</name>
    <dbReference type="NCBI Taxonomy" id="2932183"/>
    <lineage>
        <taxon>Bacteria</taxon>
        <taxon>Bacillati</taxon>
        <taxon>Bacillota</taxon>
        <taxon>Bacilli</taxon>
        <taxon>Lactobacillales</taxon>
        <taxon>Lactobacillaceae</taxon>
        <taxon>Xylocopilactobacillus</taxon>
    </lineage>
</organism>
<dbReference type="NCBIfam" id="TIGR00663">
    <property type="entry name" value="dnan"/>
    <property type="match status" value="1"/>
</dbReference>
<evidence type="ECO:0000256" key="3">
    <source>
        <dbReference type="ARBA" id="ARBA00021035"/>
    </source>
</evidence>
<dbReference type="PANTHER" id="PTHR30478:SF0">
    <property type="entry name" value="BETA SLIDING CLAMP"/>
    <property type="match status" value="1"/>
</dbReference>
<reference evidence="14 15" key="1">
    <citation type="journal article" date="2023" name="Microbiol. Spectr.">
        <title>Symbiosis of Carpenter Bees with Uncharacterized Lactic Acid Bacteria Showing NAD Auxotrophy.</title>
        <authorList>
            <person name="Kawasaki S."/>
            <person name="Ozawa K."/>
            <person name="Mori T."/>
            <person name="Yamamoto A."/>
            <person name="Ito M."/>
            <person name="Ohkuma M."/>
            <person name="Sakamoto M."/>
            <person name="Matsutani M."/>
        </authorList>
    </citation>
    <scope>NUCLEOTIDE SEQUENCE [LARGE SCALE GENOMIC DNA]</scope>
    <source>
        <strain evidence="14 15">KimC2</strain>
    </source>
</reference>
<dbReference type="GO" id="GO:0003887">
    <property type="term" value="F:DNA-directed DNA polymerase activity"/>
    <property type="evidence" value="ECO:0007669"/>
    <property type="project" value="UniProtKB-UniRule"/>
</dbReference>
<dbReference type="EMBL" id="AP026801">
    <property type="protein sequence ID" value="BDR55440.1"/>
    <property type="molecule type" value="Genomic_DNA"/>
</dbReference>
<dbReference type="GO" id="GO:0009360">
    <property type="term" value="C:DNA polymerase III complex"/>
    <property type="evidence" value="ECO:0007669"/>
    <property type="project" value="InterPro"/>
</dbReference>
<dbReference type="GO" id="GO:0005737">
    <property type="term" value="C:cytoplasm"/>
    <property type="evidence" value="ECO:0007669"/>
    <property type="project" value="UniProtKB-SubCell"/>
</dbReference>
<keyword evidence="6 10" id="KW-0548">Nucleotidyltransferase</keyword>
<evidence type="ECO:0000259" key="11">
    <source>
        <dbReference type="Pfam" id="PF00712"/>
    </source>
</evidence>
<dbReference type="KEGG" id="xak:KIMC2_00020"/>
<dbReference type="GO" id="GO:0006271">
    <property type="term" value="P:DNA strand elongation involved in DNA replication"/>
    <property type="evidence" value="ECO:0007669"/>
    <property type="project" value="TreeGrafter"/>
</dbReference>
<dbReference type="Pfam" id="PF00712">
    <property type="entry name" value="DNA_pol3_beta"/>
    <property type="match status" value="1"/>
</dbReference>
<keyword evidence="7 10" id="KW-0235">DNA replication</keyword>
<keyword evidence="8 10" id="KW-0239">DNA-directed DNA polymerase</keyword>
<evidence type="ECO:0000259" key="13">
    <source>
        <dbReference type="Pfam" id="PF02768"/>
    </source>
</evidence>
<evidence type="ECO:0000256" key="6">
    <source>
        <dbReference type="ARBA" id="ARBA00022695"/>
    </source>
</evidence>
<dbReference type="InterPro" id="IPR022637">
    <property type="entry name" value="DNA_polIII_beta_cen"/>
</dbReference>
<dbReference type="AlphaFoldDB" id="A0AAU9D711"/>
<evidence type="ECO:0000313" key="15">
    <source>
        <dbReference type="Proteomes" id="UP001321804"/>
    </source>
</evidence>
<feature type="domain" description="DNA polymerase III beta sliding clamp central" evidence="12">
    <location>
        <begin position="136"/>
        <end position="247"/>
    </location>
</feature>
<dbReference type="SMART" id="SM00480">
    <property type="entry name" value="POL3Bc"/>
    <property type="match status" value="1"/>
</dbReference>
<evidence type="ECO:0000256" key="8">
    <source>
        <dbReference type="ARBA" id="ARBA00022932"/>
    </source>
</evidence>
<dbReference type="Proteomes" id="UP001321804">
    <property type="component" value="Chromosome"/>
</dbReference>
<evidence type="ECO:0000256" key="5">
    <source>
        <dbReference type="ARBA" id="ARBA00022679"/>
    </source>
</evidence>
<gene>
    <name evidence="14" type="primary">dnaN</name>
    <name evidence="14" type="ORF">KIMC2_00020</name>
</gene>
<evidence type="ECO:0000256" key="4">
    <source>
        <dbReference type="ARBA" id="ARBA00022490"/>
    </source>
</evidence>
<dbReference type="RefSeq" id="WP_317696732.1">
    <property type="nucleotide sequence ID" value="NZ_AP026801.1"/>
</dbReference>
<dbReference type="Pfam" id="PF02768">
    <property type="entry name" value="DNA_pol3_beta_3"/>
    <property type="match status" value="1"/>
</dbReference>
<protein>
    <recommendedName>
        <fullName evidence="3 10">Beta sliding clamp</fullName>
    </recommendedName>
</protein>
<evidence type="ECO:0000256" key="7">
    <source>
        <dbReference type="ARBA" id="ARBA00022705"/>
    </source>
</evidence>
<dbReference type="PANTHER" id="PTHR30478">
    <property type="entry name" value="DNA POLYMERASE III SUBUNIT BETA"/>
    <property type="match status" value="1"/>
</dbReference>
<comment type="subcellular location">
    <subcellularLocation>
        <location evidence="1 10">Cytoplasm</location>
    </subcellularLocation>
</comment>
<feature type="domain" description="DNA polymerase III beta sliding clamp C-terminal" evidence="13">
    <location>
        <begin position="251"/>
        <end position="371"/>
    </location>
</feature>